<organism evidence="1 2">
    <name type="scientific">Nibricoccus aquaticus</name>
    <dbReference type="NCBI Taxonomy" id="2576891"/>
    <lineage>
        <taxon>Bacteria</taxon>
        <taxon>Pseudomonadati</taxon>
        <taxon>Verrucomicrobiota</taxon>
        <taxon>Opitutia</taxon>
        <taxon>Opitutales</taxon>
        <taxon>Opitutaceae</taxon>
        <taxon>Nibricoccus</taxon>
    </lineage>
</organism>
<evidence type="ECO:0000313" key="1">
    <source>
        <dbReference type="EMBL" id="ATC63287.1"/>
    </source>
</evidence>
<protein>
    <recommendedName>
        <fullName evidence="3">Glycosyltransferase subfamily 4-like N-terminal domain-containing protein</fullName>
    </recommendedName>
</protein>
<name>A0A290Q4S3_9BACT</name>
<keyword evidence="2" id="KW-1185">Reference proteome</keyword>
<dbReference type="SUPFAM" id="SSF53756">
    <property type="entry name" value="UDP-Glycosyltransferase/glycogen phosphorylase"/>
    <property type="match status" value="1"/>
</dbReference>
<dbReference type="Gene3D" id="3.40.50.2000">
    <property type="entry name" value="Glycogen Phosphorylase B"/>
    <property type="match status" value="1"/>
</dbReference>
<proteinExistence type="predicted"/>
<dbReference type="KEGG" id="vbh:CMV30_04570"/>
<dbReference type="RefSeq" id="WP_096054919.1">
    <property type="nucleotide sequence ID" value="NZ_CP023344.1"/>
</dbReference>
<sequence>MPRLTYIGQAPGEGTGSPIIVLRHLRRLAAHGWQITVIPEGGQDTSLCEKAGWTIRHLPLRRRWWPPFRPDNAFSRRVRTWLLARECRRLTASAPPDAIFGYLAAHADFSTEIAAHFARQSGAPLSLLIHDDAAAFSSSPEEKQILRSRHARILRATHRCWFVSPELAREYDVAESQRHTLLPLPEGWDQPAHWTPARSQNPRVYYAGALWPAQFPILAKIARALQATGARLVILSRDTPELRAFLAAEPADWVAPFPTNREALAHLAHDAAGVLVAYPDTIAEMPWVATSFPSKWIEYSHLGLPCAVLAPVESATGQWIRKNGYVHFFDPSRFDGFAQWARALRTETHWQELAAASSALARGPFNPTVIHDQFERALLR</sequence>
<evidence type="ECO:0008006" key="3">
    <source>
        <dbReference type="Google" id="ProtNLM"/>
    </source>
</evidence>
<dbReference type="EMBL" id="CP023344">
    <property type="protein sequence ID" value="ATC63287.1"/>
    <property type="molecule type" value="Genomic_DNA"/>
</dbReference>
<dbReference type="Proteomes" id="UP000217265">
    <property type="component" value="Chromosome"/>
</dbReference>
<reference evidence="1 2" key="1">
    <citation type="submission" date="2017-09" db="EMBL/GenBank/DDBJ databases">
        <title>Complete genome sequence of Verrucomicrobial strain HZ-65, isolated from freshwater.</title>
        <authorList>
            <person name="Choi A."/>
        </authorList>
    </citation>
    <scope>NUCLEOTIDE SEQUENCE [LARGE SCALE GENOMIC DNA]</scope>
    <source>
        <strain evidence="1 2">HZ-65</strain>
    </source>
</reference>
<dbReference type="OrthoDB" id="185607at2"/>
<dbReference type="AlphaFoldDB" id="A0A290Q4S3"/>
<evidence type="ECO:0000313" key="2">
    <source>
        <dbReference type="Proteomes" id="UP000217265"/>
    </source>
</evidence>
<accession>A0A290Q4S3</accession>
<gene>
    <name evidence="1" type="ORF">CMV30_04570</name>
</gene>